<dbReference type="InterPro" id="IPR011990">
    <property type="entry name" value="TPR-like_helical_dom_sf"/>
</dbReference>
<evidence type="ECO:0000313" key="9">
    <source>
        <dbReference type="Proteomes" id="UP000199421"/>
    </source>
</evidence>
<evidence type="ECO:0000256" key="5">
    <source>
        <dbReference type="ARBA" id="ARBA00023237"/>
    </source>
</evidence>
<evidence type="ECO:0000313" key="8">
    <source>
        <dbReference type="EMBL" id="SEK75819.1"/>
    </source>
</evidence>
<dbReference type="Gene3D" id="1.25.40.390">
    <property type="match status" value="2"/>
</dbReference>
<dbReference type="GO" id="GO:0009279">
    <property type="term" value="C:cell outer membrane"/>
    <property type="evidence" value="ECO:0007669"/>
    <property type="project" value="UniProtKB-SubCell"/>
</dbReference>
<gene>
    <name evidence="8" type="ORF">SAMN05661044_01068</name>
</gene>
<evidence type="ECO:0000256" key="2">
    <source>
        <dbReference type="ARBA" id="ARBA00006275"/>
    </source>
</evidence>
<keyword evidence="4" id="KW-0472">Membrane</keyword>
<keyword evidence="5" id="KW-0998">Cell outer membrane</keyword>
<evidence type="ECO:0000256" key="3">
    <source>
        <dbReference type="ARBA" id="ARBA00022729"/>
    </source>
</evidence>
<dbReference type="AlphaFoldDB" id="A0A1H7JMF8"/>
<dbReference type="SUPFAM" id="SSF48452">
    <property type="entry name" value="TPR-like"/>
    <property type="match status" value="1"/>
</dbReference>
<dbReference type="Proteomes" id="UP000199421">
    <property type="component" value="Unassembled WGS sequence"/>
</dbReference>
<evidence type="ECO:0000256" key="1">
    <source>
        <dbReference type="ARBA" id="ARBA00004442"/>
    </source>
</evidence>
<proteinExistence type="inferred from homology"/>
<evidence type="ECO:0000256" key="4">
    <source>
        <dbReference type="ARBA" id="ARBA00023136"/>
    </source>
</evidence>
<dbReference type="InterPro" id="IPR033985">
    <property type="entry name" value="SusD-like_N"/>
</dbReference>
<keyword evidence="9" id="KW-1185">Reference proteome</keyword>
<sequence>MLLAISILFGCQKDFLDIKSDKKLVVPTNLKDLQSLLDNTERMNILMPYLTEISADDYYVRADRYQSLSSLTMKSAYVWAKDFVYQNNSSSDWDWRYEQVFLANLALEGLDKIERNSNNAKDWNNIKGSALFYRSWAFYQLSQLFCKPYDSTTANTDLGIPLKRESDINEKVFRATVKETYEQMLNDLSEAIDLLPTVSNPKTRPSKAAAHAFLARLHLLMGNYANAAEHAAASITLADKLMNFNDLDATANYPVPQFNDEVIFHSSMLGALILRENRLIVDSVLFDSYQADDLRKKIFFYYDGENRYKGSYDGTRELFTGLASDEVYLILAECYARLGMTGNAIELMTTLLENRYAKGTDLSLGTLNQEQLLYNIIAERRKELVFRGLRWTDLRRLNKETAFKVTLKRELNGVQYELLPNENSYVLPIPPNIIAINGIEQNER</sequence>
<dbReference type="InterPro" id="IPR012944">
    <property type="entry name" value="SusD_RagB_dom"/>
</dbReference>
<feature type="domain" description="RagB/SusD" evidence="6">
    <location>
        <begin position="326"/>
        <end position="434"/>
    </location>
</feature>
<evidence type="ECO:0000259" key="6">
    <source>
        <dbReference type="Pfam" id="PF07980"/>
    </source>
</evidence>
<evidence type="ECO:0000259" key="7">
    <source>
        <dbReference type="Pfam" id="PF14322"/>
    </source>
</evidence>
<keyword evidence="3" id="KW-0732">Signal</keyword>
<feature type="domain" description="SusD-like N-terminal" evidence="7">
    <location>
        <begin position="14"/>
        <end position="219"/>
    </location>
</feature>
<protein>
    <submittedName>
        <fullName evidence="8">SusD family protein</fullName>
    </submittedName>
</protein>
<comment type="similarity">
    <text evidence="2">Belongs to the SusD family.</text>
</comment>
<organism evidence="8 9">
    <name type="scientific">Olivibacter domesticus</name>
    <name type="common">Pseudosphingobacterium domesticum</name>
    <dbReference type="NCBI Taxonomy" id="407022"/>
    <lineage>
        <taxon>Bacteria</taxon>
        <taxon>Pseudomonadati</taxon>
        <taxon>Bacteroidota</taxon>
        <taxon>Sphingobacteriia</taxon>
        <taxon>Sphingobacteriales</taxon>
        <taxon>Sphingobacteriaceae</taxon>
        <taxon>Olivibacter</taxon>
    </lineage>
</organism>
<name>A0A1H7JMF8_OLID1</name>
<dbReference type="Pfam" id="PF14322">
    <property type="entry name" value="SusD-like_3"/>
    <property type="match status" value="1"/>
</dbReference>
<accession>A0A1H7JMF8</accession>
<dbReference type="STRING" id="407022.SAMN05661044_01068"/>
<reference evidence="9" key="1">
    <citation type="submission" date="2016-10" db="EMBL/GenBank/DDBJ databases">
        <authorList>
            <person name="Varghese N."/>
            <person name="Submissions S."/>
        </authorList>
    </citation>
    <scope>NUCLEOTIDE SEQUENCE [LARGE SCALE GENOMIC DNA]</scope>
    <source>
        <strain evidence="9">DSM 18733</strain>
    </source>
</reference>
<dbReference type="EMBL" id="FOAF01000001">
    <property type="protein sequence ID" value="SEK75819.1"/>
    <property type="molecule type" value="Genomic_DNA"/>
</dbReference>
<dbReference type="Pfam" id="PF07980">
    <property type="entry name" value="SusD_RagB"/>
    <property type="match status" value="1"/>
</dbReference>
<comment type="subcellular location">
    <subcellularLocation>
        <location evidence="1">Cell outer membrane</location>
    </subcellularLocation>
</comment>